<dbReference type="OrthoDB" id="5419617at2759"/>
<dbReference type="Proteomes" id="UP000499080">
    <property type="component" value="Unassembled WGS sequence"/>
</dbReference>
<dbReference type="AlphaFoldDB" id="A0A4Y2BQK6"/>
<sequence>MQSTLVRVGRLGRNCDYEGFHFNHERYEQPSPPSTIHPALFAWKIESHVGDKVLPTERQLKYIQMSQRLTIKRAVLSVPFQTKPPLKPGRPCSAQPILCSKQK</sequence>
<accession>A0A4Y2BQK6</accession>
<organism evidence="2 3">
    <name type="scientific">Araneus ventricosus</name>
    <name type="common">Orbweaver spider</name>
    <name type="synonym">Epeira ventricosa</name>
    <dbReference type="NCBI Taxonomy" id="182803"/>
    <lineage>
        <taxon>Eukaryota</taxon>
        <taxon>Metazoa</taxon>
        <taxon>Ecdysozoa</taxon>
        <taxon>Arthropoda</taxon>
        <taxon>Chelicerata</taxon>
        <taxon>Arachnida</taxon>
        <taxon>Araneae</taxon>
        <taxon>Araneomorphae</taxon>
        <taxon>Entelegynae</taxon>
        <taxon>Araneoidea</taxon>
        <taxon>Araneidae</taxon>
        <taxon>Araneus</taxon>
    </lineage>
</organism>
<keyword evidence="3" id="KW-1185">Reference proteome</keyword>
<proteinExistence type="predicted"/>
<evidence type="ECO:0000313" key="3">
    <source>
        <dbReference type="Proteomes" id="UP000499080"/>
    </source>
</evidence>
<evidence type="ECO:0000256" key="1">
    <source>
        <dbReference type="SAM" id="MobiDB-lite"/>
    </source>
</evidence>
<protein>
    <submittedName>
        <fullName evidence="2">Uncharacterized protein</fullName>
    </submittedName>
</protein>
<name>A0A4Y2BQK6_ARAVE</name>
<feature type="region of interest" description="Disordered" evidence="1">
    <location>
        <begin position="82"/>
        <end position="103"/>
    </location>
</feature>
<comment type="caution">
    <text evidence="2">The sequence shown here is derived from an EMBL/GenBank/DDBJ whole genome shotgun (WGS) entry which is preliminary data.</text>
</comment>
<dbReference type="EMBL" id="BGPR01000103">
    <property type="protein sequence ID" value="GBL94491.1"/>
    <property type="molecule type" value="Genomic_DNA"/>
</dbReference>
<gene>
    <name evidence="2" type="ORF">AVEN_235592_1</name>
</gene>
<reference evidence="2 3" key="1">
    <citation type="journal article" date="2019" name="Sci. Rep.">
        <title>Orb-weaving spider Araneus ventricosus genome elucidates the spidroin gene catalogue.</title>
        <authorList>
            <person name="Kono N."/>
            <person name="Nakamura H."/>
            <person name="Ohtoshi R."/>
            <person name="Moran D.A.P."/>
            <person name="Shinohara A."/>
            <person name="Yoshida Y."/>
            <person name="Fujiwara M."/>
            <person name="Mori M."/>
            <person name="Tomita M."/>
            <person name="Arakawa K."/>
        </authorList>
    </citation>
    <scope>NUCLEOTIDE SEQUENCE [LARGE SCALE GENOMIC DNA]</scope>
</reference>
<evidence type="ECO:0000313" key="2">
    <source>
        <dbReference type="EMBL" id="GBL94491.1"/>
    </source>
</evidence>